<evidence type="ECO:0000256" key="1">
    <source>
        <dbReference type="ARBA" id="ARBA00010490"/>
    </source>
</evidence>
<dbReference type="Gene3D" id="1.10.8.140">
    <property type="entry name" value="PDCD5-like"/>
    <property type="match status" value="1"/>
</dbReference>
<feature type="compositionally biased region" description="Acidic residues" evidence="4">
    <location>
        <begin position="1"/>
        <end position="12"/>
    </location>
</feature>
<dbReference type="PANTHER" id="PTHR10840">
    <property type="entry name" value="PROGRAMMED CELL DEATH PROTEIN 5"/>
    <property type="match status" value="1"/>
</dbReference>
<dbReference type="NCBIfam" id="NF003268">
    <property type="entry name" value="PRK04239.1"/>
    <property type="match status" value="1"/>
</dbReference>
<feature type="compositionally biased region" description="Basic and acidic residues" evidence="4">
    <location>
        <begin position="13"/>
        <end position="22"/>
    </location>
</feature>
<comment type="similarity">
    <text evidence="1 3">Belongs to the PDCD5 family.</text>
</comment>
<dbReference type="EMBL" id="JBHUDO010000003">
    <property type="protein sequence ID" value="MFD1647367.1"/>
    <property type="molecule type" value="Genomic_DNA"/>
</dbReference>
<dbReference type="GO" id="GO:0003677">
    <property type="term" value="F:DNA binding"/>
    <property type="evidence" value="ECO:0007669"/>
    <property type="project" value="UniProtKB-UniRule"/>
</dbReference>
<evidence type="ECO:0000256" key="3">
    <source>
        <dbReference type="HAMAP-Rule" id="MF_00026"/>
    </source>
</evidence>
<organism evidence="5 6">
    <name type="scientific">Haloarchaeobius litoreus</name>
    <dbReference type="NCBI Taxonomy" id="755306"/>
    <lineage>
        <taxon>Archaea</taxon>
        <taxon>Methanobacteriati</taxon>
        <taxon>Methanobacteriota</taxon>
        <taxon>Stenosarchaea group</taxon>
        <taxon>Halobacteria</taxon>
        <taxon>Halobacteriales</taxon>
        <taxon>Halorubellaceae</taxon>
        <taxon>Haloarchaeobius</taxon>
    </lineage>
</organism>
<dbReference type="InterPro" id="IPR022889">
    <property type="entry name" value="DNA_bind_arc"/>
</dbReference>
<name>A0ABD6DPV6_9EURY</name>
<evidence type="ECO:0000256" key="4">
    <source>
        <dbReference type="SAM" id="MobiDB-lite"/>
    </source>
</evidence>
<comment type="caution">
    <text evidence="5">The sequence shown here is derived from an EMBL/GenBank/DDBJ whole genome shotgun (WGS) entry which is preliminary data.</text>
</comment>
<evidence type="ECO:0000256" key="2">
    <source>
        <dbReference type="ARBA" id="ARBA00023125"/>
    </source>
</evidence>
<accession>A0ABD6DPV6</accession>
<dbReference type="RefSeq" id="WP_256400575.1">
    <property type="nucleotide sequence ID" value="NZ_JANHJR010000003.1"/>
</dbReference>
<keyword evidence="2 3" id="KW-0238">DNA-binding</keyword>
<dbReference type="InterPro" id="IPR002836">
    <property type="entry name" value="PDCD5-like"/>
</dbReference>
<dbReference type="Proteomes" id="UP001597034">
    <property type="component" value="Unassembled WGS sequence"/>
</dbReference>
<sequence length="116" mass="13347">MSGSPDDDELEELREKKMEQLREQQGGGGDAEAQEAMREQAEAQKQALLRQYLTDGARKRLNSVRMSKPDFAEQVEQQVVALARSGRIQGQIDEEKMKELLRELKPDSQSFDIRRR</sequence>
<keyword evidence="6" id="KW-1185">Reference proteome</keyword>
<gene>
    <name evidence="5" type="ORF">ACFSBL_16890</name>
</gene>
<dbReference type="InterPro" id="IPR036883">
    <property type="entry name" value="PDCD5-like_sf"/>
</dbReference>
<dbReference type="PIRSF" id="PIRSF015730">
    <property type="entry name" value="TFAR19"/>
    <property type="match status" value="1"/>
</dbReference>
<evidence type="ECO:0000313" key="6">
    <source>
        <dbReference type="Proteomes" id="UP001597034"/>
    </source>
</evidence>
<dbReference type="Pfam" id="PF01984">
    <property type="entry name" value="dsDNA_bind"/>
    <property type="match status" value="1"/>
</dbReference>
<dbReference type="SUPFAM" id="SSF46950">
    <property type="entry name" value="Double-stranded DNA-binding domain"/>
    <property type="match status" value="1"/>
</dbReference>
<evidence type="ECO:0000313" key="5">
    <source>
        <dbReference type="EMBL" id="MFD1647367.1"/>
    </source>
</evidence>
<protein>
    <recommendedName>
        <fullName evidence="3">DNA-binding protein ACFSBL_16890</fullName>
    </recommendedName>
</protein>
<dbReference type="PANTHER" id="PTHR10840:SF0">
    <property type="entry name" value="PROGRAMMED CELL DEATH PROTEIN 5"/>
    <property type="match status" value="1"/>
</dbReference>
<dbReference type="HAMAP" id="MF_00026">
    <property type="entry name" value="dsDNA_bind"/>
    <property type="match status" value="1"/>
</dbReference>
<dbReference type="AlphaFoldDB" id="A0ABD6DPV6"/>
<proteinExistence type="inferred from homology"/>
<reference evidence="5 6" key="1">
    <citation type="journal article" date="2019" name="Int. J. Syst. Evol. Microbiol.">
        <title>The Global Catalogue of Microorganisms (GCM) 10K type strain sequencing project: providing services to taxonomists for standard genome sequencing and annotation.</title>
        <authorList>
            <consortium name="The Broad Institute Genomics Platform"/>
            <consortium name="The Broad Institute Genome Sequencing Center for Infectious Disease"/>
            <person name="Wu L."/>
            <person name="Ma J."/>
        </authorList>
    </citation>
    <scope>NUCLEOTIDE SEQUENCE [LARGE SCALE GENOMIC DNA]</scope>
    <source>
        <strain evidence="5 6">CGMCC 1.10390</strain>
    </source>
</reference>
<feature type="region of interest" description="Disordered" evidence="4">
    <location>
        <begin position="1"/>
        <end position="43"/>
    </location>
</feature>